<name>A0A6J6CX51_9ZZZZ</name>
<sequence>MVAVALNNAAFAGDANPEIKIAEAITAPTADRKKRESSPTFLIFLMR</sequence>
<accession>A0A6J6CX51</accession>
<gene>
    <name evidence="1" type="ORF">UFOPK1506_00686</name>
</gene>
<dbReference type="AlphaFoldDB" id="A0A6J6CX51"/>
<proteinExistence type="predicted"/>
<reference evidence="1" key="1">
    <citation type="submission" date="2020-05" db="EMBL/GenBank/DDBJ databases">
        <authorList>
            <person name="Chiriac C."/>
            <person name="Salcher M."/>
            <person name="Ghai R."/>
            <person name="Kavagutti S V."/>
        </authorList>
    </citation>
    <scope>NUCLEOTIDE SEQUENCE</scope>
</reference>
<evidence type="ECO:0000313" key="1">
    <source>
        <dbReference type="EMBL" id="CAB4554813.1"/>
    </source>
</evidence>
<protein>
    <submittedName>
        <fullName evidence="1">Unannotated protein</fullName>
    </submittedName>
</protein>
<dbReference type="EMBL" id="CAEZSV010000113">
    <property type="protein sequence ID" value="CAB4554813.1"/>
    <property type="molecule type" value="Genomic_DNA"/>
</dbReference>
<organism evidence="1">
    <name type="scientific">freshwater metagenome</name>
    <dbReference type="NCBI Taxonomy" id="449393"/>
    <lineage>
        <taxon>unclassified sequences</taxon>
        <taxon>metagenomes</taxon>
        <taxon>ecological metagenomes</taxon>
    </lineage>
</organism>